<dbReference type="Proteomes" id="UP001054837">
    <property type="component" value="Unassembled WGS sequence"/>
</dbReference>
<accession>A0AAV4WIJ3</accession>
<comment type="caution">
    <text evidence="1">The sequence shown here is derived from an EMBL/GenBank/DDBJ whole genome shotgun (WGS) entry which is preliminary data.</text>
</comment>
<sequence length="107" mass="12194">MAYVLKVWIGLKSKEVPRNTVFNNATQTDVLAYVHKNVCDYGVFRSGRYCAGSHNRDEPPSWNIQVRIEYPIKKQTCAVISALVISCSMQLILPDEFLTLFITKRPS</sequence>
<protein>
    <submittedName>
        <fullName evidence="1">Uncharacterized protein</fullName>
    </submittedName>
</protein>
<dbReference type="AlphaFoldDB" id="A0AAV4WIJ3"/>
<proteinExistence type="predicted"/>
<keyword evidence="2" id="KW-1185">Reference proteome</keyword>
<gene>
    <name evidence="1" type="ORF">CDAR_506021</name>
</gene>
<name>A0AAV4WIJ3_9ARAC</name>
<evidence type="ECO:0000313" key="1">
    <source>
        <dbReference type="EMBL" id="GIY82108.1"/>
    </source>
</evidence>
<organism evidence="1 2">
    <name type="scientific">Caerostris darwini</name>
    <dbReference type="NCBI Taxonomy" id="1538125"/>
    <lineage>
        <taxon>Eukaryota</taxon>
        <taxon>Metazoa</taxon>
        <taxon>Ecdysozoa</taxon>
        <taxon>Arthropoda</taxon>
        <taxon>Chelicerata</taxon>
        <taxon>Arachnida</taxon>
        <taxon>Araneae</taxon>
        <taxon>Araneomorphae</taxon>
        <taxon>Entelegynae</taxon>
        <taxon>Araneoidea</taxon>
        <taxon>Araneidae</taxon>
        <taxon>Caerostris</taxon>
    </lineage>
</organism>
<dbReference type="EMBL" id="BPLQ01014688">
    <property type="protein sequence ID" value="GIY82108.1"/>
    <property type="molecule type" value="Genomic_DNA"/>
</dbReference>
<evidence type="ECO:0000313" key="2">
    <source>
        <dbReference type="Proteomes" id="UP001054837"/>
    </source>
</evidence>
<reference evidence="1 2" key="1">
    <citation type="submission" date="2021-06" db="EMBL/GenBank/DDBJ databases">
        <title>Caerostris darwini draft genome.</title>
        <authorList>
            <person name="Kono N."/>
            <person name="Arakawa K."/>
        </authorList>
    </citation>
    <scope>NUCLEOTIDE SEQUENCE [LARGE SCALE GENOMIC DNA]</scope>
</reference>